<sequence length="397" mass="45089">MPKVTRGKGNKKPASIEEEEPIITVVDKTIKKGIKRKASSSVGKNVKKVPSINEEATTGTTQEVEDEEIQLPRTMTLKTSDRLSTKGEKATLKLASWNLNGIRAWIKEATTGTTQEVEDEEIQLPRTMTLKTSDRLSTKGEKATLKLASWNLNGIRAWIKGDGLKYIEQEQPDMICFQELKCDKEKIPSEATPAGYKSYWLSGDTAGYSGVGLLTKIDPIEVKFGIGVPEHDNEGRVITAEYEKFYFVVSYIPNSGRKLVRLEYRQEFNEAFRNYLEELDKKKPVIWCGDLNVSHQSIDLANAKSNTKTAGYTQEERDDFTKILADGFVDSFRHLYPEQRDAYTFWSYFRSARDRNIGWRLDYFIISSRLQENLCDVIHQTGVYGSDHCPIVLLLSV</sequence>
<comment type="caution">
    <text evidence="13">The sequence shown here is derived from an EMBL/GenBank/DDBJ whole genome shotgun (WGS) entry which is preliminary data.</text>
</comment>
<feature type="binding site" evidence="8">
    <location>
        <position position="151"/>
    </location>
    <ligand>
        <name>Mg(2+)</name>
        <dbReference type="ChEBI" id="CHEBI:18420"/>
        <label>1</label>
    </ligand>
</feature>
<dbReference type="PANTHER" id="PTHR22748">
    <property type="entry name" value="AP ENDONUCLEASE"/>
    <property type="match status" value="1"/>
</dbReference>
<feature type="binding site" evidence="8">
    <location>
        <position position="388"/>
    </location>
    <ligand>
        <name>Mg(2+)</name>
        <dbReference type="ChEBI" id="CHEBI:18420"/>
        <label>1</label>
    </ligand>
</feature>
<feature type="binding site" evidence="8">
    <location>
        <position position="292"/>
    </location>
    <ligand>
        <name>Mg(2+)</name>
        <dbReference type="ChEBI" id="CHEBI:18420"/>
        <label>1</label>
    </ligand>
</feature>
<comment type="cofactor">
    <cofactor evidence="8 10">
        <name>Mg(2+)</name>
        <dbReference type="ChEBI" id="CHEBI:18420"/>
    </cofactor>
    <cofactor evidence="8 10">
        <name>Mn(2+)</name>
        <dbReference type="ChEBI" id="CHEBI:29035"/>
    </cofactor>
    <text evidence="8 10">Probably binds two magnesium or manganese ions per subunit.</text>
</comment>
<dbReference type="EC" id="3.1.-.-" evidence="10"/>
<feature type="site" description="Interaction with DNA substrate" evidence="9">
    <location>
        <position position="388"/>
    </location>
</feature>
<dbReference type="CDD" id="cd09087">
    <property type="entry name" value="Ape1-like_AP-endo"/>
    <property type="match status" value="1"/>
</dbReference>
<dbReference type="OrthoDB" id="498125at2759"/>
<dbReference type="GO" id="GO:0008081">
    <property type="term" value="F:phosphoric diester hydrolase activity"/>
    <property type="evidence" value="ECO:0007669"/>
    <property type="project" value="TreeGrafter"/>
</dbReference>
<dbReference type="GO" id="GO:0003677">
    <property type="term" value="F:DNA binding"/>
    <property type="evidence" value="ECO:0007669"/>
    <property type="project" value="InterPro"/>
</dbReference>
<keyword evidence="4 8" id="KW-0479">Metal-binding</keyword>
<dbReference type="NCBIfam" id="TIGR00195">
    <property type="entry name" value="exoDNase_III"/>
    <property type="match status" value="1"/>
</dbReference>
<keyword evidence="8" id="KW-0464">Manganese</keyword>
<dbReference type="NCBIfam" id="TIGR00633">
    <property type="entry name" value="xth"/>
    <property type="match status" value="1"/>
</dbReference>
<feature type="binding site" evidence="8">
    <location>
        <position position="179"/>
    </location>
    <ligand>
        <name>Mg(2+)</name>
        <dbReference type="ChEBI" id="CHEBI:18420"/>
        <label>1</label>
    </ligand>
</feature>
<evidence type="ECO:0000259" key="12">
    <source>
        <dbReference type="Pfam" id="PF03372"/>
    </source>
</evidence>
<feature type="region of interest" description="Disordered" evidence="11">
    <location>
        <begin position="1"/>
        <end position="20"/>
    </location>
</feature>
<keyword evidence="10" id="KW-0234">DNA repair</keyword>
<accession>A0A814C8H2</accession>
<feature type="binding site" evidence="8">
    <location>
        <position position="290"/>
    </location>
    <ligand>
        <name>Mg(2+)</name>
        <dbReference type="ChEBI" id="CHEBI:18420"/>
        <label>1</label>
    </ligand>
</feature>
<dbReference type="GO" id="GO:0008311">
    <property type="term" value="F:double-stranded DNA 3'-5' DNA exonuclease activity"/>
    <property type="evidence" value="ECO:0007669"/>
    <property type="project" value="UniProtKB-EC"/>
</dbReference>
<feature type="site" description="Transition state stabilizer" evidence="9">
    <location>
        <position position="292"/>
    </location>
</feature>
<dbReference type="GO" id="GO:0046872">
    <property type="term" value="F:metal ion binding"/>
    <property type="evidence" value="ECO:0007669"/>
    <property type="project" value="UniProtKB-KW"/>
</dbReference>
<dbReference type="PROSITE" id="PS00727">
    <property type="entry name" value="AP_NUCLEASE_F1_2"/>
    <property type="match status" value="1"/>
</dbReference>
<evidence type="ECO:0000256" key="4">
    <source>
        <dbReference type="ARBA" id="ARBA00022723"/>
    </source>
</evidence>
<dbReference type="GO" id="GO:0006284">
    <property type="term" value="P:base-excision repair"/>
    <property type="evidence" value="ECO:0007669"/>
    <property type="project" value="TreeGrafter"/>
</dbReference>
<feature type="domain" description="Endonuclease/exonuclease/phosphatase" evidence="12">
    <location>
        <begin position="148"/>
        <end position="388"/>
    </location>
</feature>
<dbReference type="InterPro" id="IPR004808">
    <property type="entry name" value="AP_endonuc_1"/>
</dbReference>
<evidence type="ECO:0000256" key="9">
    <source>
        <dbReference type="PIRSR" id="PIRSR604808-3"/>
    </source>
</evidence>
<keyword evidence="6 8" id="KW-0460">Magnesium</keyword>
<dbReference type="SUPFAM" id="SSF56219">
    <property type="entry name" value="DNase I-like"/>
    <property type="match status" value="1"/>
</dbReference>
<protein>
    <recommendedName>
        <fullName evidence="10">DNA-(apurinic or apyrimidinic site) endonuclease</fullName>
        <ecNumber evidence="10">3.1.-.-</ecNumber>
    </recommendedName>
</protein>
<comment type="similarity">
    <text evidence="3 10">Belongs to the DNA repair enzymes AP/ExoA family.</text>
</comment>
<proteinExistence type="inferred from homology"/>
<dbReference type="PROSITE" id="PS51435">
    <property type="entry name" value="AP_NUCLEASE_F1_4"/>
    <property type="match status" value="1"/>
</dbReference>
<feature type="compositionally biased region" description="Basic residues" evidence="11">
    <location>
        <begin position="1"/>
        <end position="11"/>
    </location>
</feature>
<comment type="cofactor">
    <cofactor evidence="2">
        <name>Mn(2+)</name>
        <dbReference type="ChEBI" id="CHEBI:29035"/>
    </cofactor>
</comment>
<dbReference type="InterPro" id="IPR036691">
    <property type="entry name" value="Endo/exonu/phosph_ase_sf"/>
</dbReference>
<comment type="catalytic activity">
    <reaction evidence="1">
        <text>Exonucleolytic cleavage in the 3'- to 5'-direction to yield nucleoside 5'-phosphates.</text>
        <dbReference type="EC" id="3.1.11.2"/>
    </reaction>
</comment>
<evidence type="ECO:0000256" key="6">
    <source>
        <dbReference type="ARBA" id="ARBA00022842"/>
    </source>
</evidence>
<dbReference type="Pfam" id="PF03372">
    <property type="entry name" value="Exo_endo_phos"/>
    <property type="match status" value="1"/>
</dbReference>
<evidence type="ECO:0000256" key="8">
    <source>
        <dbReference type="PIRSR" id="PIRSR604808-2"/>
    </source>
</evidence>
<evidence type="ECO:0000256" key="7">
    <source>
        <dbReference type="PIRSR" id="PIRSR604808-1"/>
    </source>
</evidence>
<gene>
    <name evidence="13" type="ORF">VCS650_LOCUS11294</name>
</gene>
<organism evidence="13 14">
    <name type="scientific">Adineta steineri</name>
    <dbReference type="NCBI Taxonomy" id="433720"/>
    <lineage>
        <taxon>Eukaryota</taxon>
        <taxon>Metazoa</taxon>
        <taxon>Spiralia</taxon>
        <taxon>Gnathifera</taxon>
        <taxon>Rotifera</taxon>
        <taxon>Eurotatoria</taxon>
        <taxon>Bdelloidea</taxon>
        <taxon>Adinetida</taxon>
        <taxon>Adinetidae</taxon>
        <taxon>Adineta</taxon>
    </lineage>
</organism>
<dbReference type="PANTHER" id="PTHR22748:SF6">
    <property type="entry name" value="DNA-(APURINIC OR APYRIMIDINIC SITE) ENDONUCLEASE"/>
    <property type="match status" value="1"/>
</dbReference>
<evidence type="ECO:0000256" key="5">
    <source>
        <dbReference type="ARBA" id="ARBA00022801"/>
    </source>
</evidence>
<dbReference type="GO" id="GO:0003906">
    <property type="term" value="F:DNA-(apurinic or apyrimidinic site) endonuclease activity"/>
    <property type="evidence" value="ECO:0007669"/>
    <property type="project" value="TreeGrafter"/>
</dbReference>
<evidence type="ECO:0000313" key="14">
    <source>
        <dbReference type="Proteomes" id="UP000663891"/>
    </source>
</evidence>
<dbReference type="AlphaFoldDB" id="A0A814C8H2"/>
<feature type="binding site" evidence="8">
    <location>
        <position position="387"/>
    </location>
    <ligand>
        <name>Mg(2+)</name>
        <dbReference type="ChEBI" id="CHEBI:18420"/>
        <label>1</label>
    </ligand>
</feature>
<feature type="active site" evidence="7">
    <location>
        <position position="251"/>
    </location>
</feature>
<evidence type="ECO:0000256" key="2">
    <source>
        <dbReference type="ARBA" id="ARBA00001936"/>
    </source>
</evidence>
<feature type="site" description="Important for catalytic activity" evidence="9">
    <location>
        <position position="362"/>
    </location>
</feature>
<evidence type="ECO:0000313" key="13">
    <source>
        <dbReference type="EMBL" id="CAF0937438.1"/>
    </source>
</evidence>
<keyword evidence="5" id="KW-0378">Hydrolase</keyword>
<keyword evidence="10" id="KW-0227">DNA damage</keyword>
<reference evidence="13" key="1">
    <citation type="submission" date="2021-02" db="EMBL/GenBank/DDBJ databases">
        <authorList>
            <person name="Nowell W R."/>
        </authorList>
    </citation>
    <scope>NUCLEOTIDE SEQUENCE</scope>
</reference>
<evidence type="ECO:0000256" key="1">
    <source>
        <dbReference type="ARBA" id="ARBA00000493"/>
    </source>
</evidence>
<dbReference type="Gene3D" id="3.60.10.10">
    <property type="entry name" value="Endonuclease/exonuclease/phosphatase"/>
    <property type="match status" value="1"/>
</dbReference>
<evidence type="ECO:0000256" key="3">
    <source>
        <dbReference type="ARBA" id="ARBA00007092"/>
    </source>
</evidence>
<evidence type="ECO:0000256" key="11">
    <source>
        <dbReference type="SAM" id="MobiDB-lite"/>
    </source>
</evidence>
<dbReference type="GO" id="GO:0005634">
    <property type="term" value="C:nucleus"/>
    <property type="evidence" value="ECO:0007669"/>
    <property type="project" value="TreeGrafter"/>
</dbReference>
<evidence type="ECO:0000256" key="10">
    <source>
        <dbReference type="RuleBase" id="RU362131"/>
    </source>
</evidence>
<dbReference type="InterPro" id="IPR005135">
    <property type="entry name" value="Endo/exonuclease/phosphatase"/>
</dbReference>
<feature type="active site" description="Proton donor/acceptor" evidence="7">
    <location>
        <position position="290"/>
    </location>
</feature>
<dbReference type="InterPro" id="IPR020848">
    <property type="entry name" value="AP_endonuclease_F1_CS"/>
</dbReference>
<feature type="active site" description="Proton acceptor" evidence="7">
    <location>
        <position position="388"/>
    </location>
</feature>
<dbReference type="Proteomes" id="UP000663891">
    <property type="component" value="Unassembled WGS sequence"/>
</dbReference>
<name>A0A814C8H2_9BILA</name>
<dbReference type="EMBL" id="CAJNON010000083">
    <property type="protein sequence ID" value="CAF0937438.1"/>
    <property type="molecule type" value="Genomic_DNA"/>
</dbReference>